<dbReference type="PANTHER" id="PTHR45755:SF4">
    <property type="entry name" value="ZINC TRANSPORTER 7"/>
    <property type="match status" value="1"/>
</dbReference>
<evidence type="ECO:0000256" key="6">
    <source>
        <dbReference type="ARBA" id="ARBA00023065"/>
    </source>
</evidence>
<evidence type="ECO:0000256" key="3">
    <source>
        <dbReference type="ARBA" id="ARBA00022692"/>
    </source>
</evidence>
<keyword evidence="2" id="KW-0813">Transport</keyword>
<dbReference type="Pfam" id="PF01545">
    <property type="entry name" value="Cation_efflux"/>
    <property type="match status" value="1"/>
</dbReference>
<dbReference type="NCBIfam" id="NF033827">
    <property type="entry name" value="CDF_efflux_DmeF"/>
    <property type="match status" value="1"/>
</dbReference>
<evidence type="ECO:0000256" key="8">
    <source>
        <dbReference type="SAM" id="MobiDB-lite"/>
    </source>
</evidence>
<keyword evidence="4" id="KW-0862">Zinc</keyword>
<keyword evidence="6" id="KW-0406">Ion transport</keyword>
<dbReference type="GO" id="GO:0005385">
    <property type="term" value="F:zinc ion transmembrane transporter activity"/>
    <property type="evidence" value="ECO:0007669"/>
    <property type="project" value="InterPro"/>
</dbReference>
<feature type="domain" description="Cation efflux protein transmembrane" evidence="10">
    <location>
        <begin position="29"/>
        <end position="239"/>
    </location>
</feature>
<dbReference type="InterPro" id="IPR058533">
    <property type="entry name" value="Cation_efflux_TM"/>
</dbReference>
<dbReference type="InterPro" id="IPR027469">
    <property type="entry name" value="Cation_efflux_TMD_sf"/>
</dbReference>
<gene>
    <name evidence="11" type="primary">dmeF</name>
    <name evidence="11" type="ORF">G3I74_13690</name>
</gene>
<feature type="transmembrane region" description="Helical" evidence="9">
    <location>
        <begin position="28"/>
        <end position="54"/>
    </location>
</feature>
<evidence type="ECO:0000313" key="11">
    <source>
        <dbReference type="EMBL" id="NDY96781.1"/>
    </source>
</evidence>
<evidence type="ECO:0000256" key="9">
    <source>
        <dbReference type="SAM" id="Phobius"/>
    </source>
</evidence>
<feature type="transmembrane region" description="Helical" evidence="9">
    <location>
        <begin position="93"/>
        <end position="114"/>
    </location>
</feature>
<dbReference type="InterPro" id="IPR045316">
    <property type="entry name" value="Msc2-like"/>
</dbReference>
<feature type="transmembrane region" description="Helical" evidence="9">
    <location>
        <begin position="182"/>
        <end position="203"/>
    </location>
</feature>
<keyword evidence="4" id="KW-0864">Zinc transport</keyword>
<comment type="subcellular location">
    <subcellularLocation>
        <location evidence="1">Membrane</location>
        <topology evidence="1">Multi-pass membrane protein</topology>
    </subcellularLocation>
</comment>
<evidence type="ECO:0000259" key="10">
    <source>
        <dbReference type="Pfam" id="PF01545"/>
    </source>
</evidence>
<organism evidence="11 12">
    <name type="scientific">Wenzhouxiangella limi</name>
    <dbReference type="NCBI Taxonomy" id="2707351"/>
    <lineage>
        <taxon>Bacteria</taxon>
        <taxon>Pseudomonadati</taxon>
        <taxon>Pseudomonadota</taxon>
        <taxon>Gammaproteobacteria</taxon>
        <taxon>Chromatiales</taxon>
        <taxon>Wenzhouxiangellaceae</taxon>
        <taxon>Wenzhouxiangella</taxon>
    </lineage>
</organism>
<keyword evidence="12" id="KW-1185">Reference proteome</keyword>
<dbReference type="AlphaFoldDB" id="A0A845V9G2"/>
<evidence type="ECO:0000256" key="2">
    <source>
        <dbReference type="ARBA" id="ARBA00022448"/>
    </source>
</evidence>
<comment type="caution">
    <text evidence="11">The sequence shown here is derived from an EMBL/GenBank/DDBJ whole genome shotgun (WGS) entry which is preliminary data.</text>
</comment>
<dbReference type="PANTHER" id="PTHR45755">
    <property type="match status" value="1"/>
</dbReference>
<evidence type="ECO:0000256" key="4">
    <source>
        <dbReference type="ARBA" id="ARBA00022906"/>
    </source>
</evidence>
<dbReference type="EMBL" id="JAAGSC010000044">
    <property type="protein sequence ID" value="NDY96781.1"/>
    <property type="molecule type" value="Genomic_DNA"/>
</dbReference>
<feature type="transmembrane region" description="Helical" evidence="9">
    <location>
        <begin position="126"/>
        <end position="151"/>
    </location>
</feature>
<dbReference type="Proteomes" id="UP000484885">
    <property type="component" value="Unassembled WGS sequence"/>
</dbReference>
<feature type="transmembrane region" description="Helical" evidence="9">
    <location>
        <begin position="209"/>
        <end position="228"/>
    </location>
</feature>
<keyword evidence="5 9" id="KW-1133">Transmembrane helix</keyword>
<dbReference type="NCBIfam" id="TIGR01297">
    <property type="entry name" value="CDF"/>
    <property type="match status" value="1"/>
</dbReference>
<protein>
    <submittedName>
        <fullName evidence="11">CDF family Co(II)/Ni(II) efflux transporter DmeF</fullName>
    </submittedName>
</protein>
<dbReference type="SUPFAM" id="SSF161111">
    <property type="entry name" value="Cation efflux protein transmembrane domain-like"/>
    <property type="match status" value="1"/>
</dbReference>
<keyword evidence="7 9" id="KW-0472">Membrane</keyword>
<name>A0A845V9G2_9GAMM</name>
<dbReference type="Gene3D" id="1.20.1510.10">
    <property type="entry name" value="Cation efflux protein transmembrane domain"/>
    <property type="match status" value="1"/>
</dbReference>
<feature type="region of interest" description="Disordered" evidence="8">
    <location>
        <begin position="1"/>
        <end position="21"/>
    </location>
</feature>
<dbReference type="GO" id="GO:0016020">
    <property type="term" value="C:membrane"/>
    <property type="evidence" value="ECO:0007669"/>
    <property type="project" value="UniProtKB-SubCell"/>
</dbReference>
<sequence>MHSPAHTEPGHSHTFGQDRKRPGENRTLLVIALTASMMVVEIVAGIAFGSMALLADGLHMASHAAALSITAVAYWMARRHAANPSFSFGTGKINALGGFTGALLLAGFALLMVWESLHRLINPVEIVFNQAILVAVVGLIVNGISVFILGVGGEEHDHHHHHDHHGASGHGHHHHDHNLRSAYLHVLADTLTSLLAIFALLAAKYFGAIWMDPFMGIIGAILVSRWSWGLVKSTSAVLLDRQAPDDLVRAIRSSVESDGDCRVTDLHVWSIGPGIHAAIIALVSEKLSSPDDYRKRLPEGHGLVHVSIEVCQAESRQASSSGGE</sequence>
<accession>A0A845V9G2</accession>
<dbReference type="GO" id="GO:0006882">
    <property type="term" value="P:intracellular zinc ion homeostasis"/>
    <property type="evidence" value="ECO:0007669"/>
    <property type="project" value="InterPro"/>
</dbReference>
<dbReference type="InterPro" id="IPR002524">
    <property type="entry name" value="Cation_efflux"/>
</dbReference>
<feature type="compositionally biased region" description="Basic and acidic residues" evidence="8">
    <location>
        <begin position="8"/>
        <end position="21"/>
    </location>
</feature>
<evidence type="ECO:0000256" key="1">
    <source>
        <dbReference type="ARBA" id="ARBA00004141"/>
    </source>
</evidence>
<proteinExistence type="predicted"/>
<evidence type="ECO:0000313" key="12">
    <source>
        <dbReference type="Proteomes" id="UP000484885"/>
    </source>
</evidence>
<evidence type="ECO:0000256" key="5">
    <source>
        <dbReference type="ARBA" id="ARBA00022989"/>
    </source>
</evidence>
<reference evidence="11 12" key="1">
    <citation type="submission" date="2020-02" db="EMBL/GenBank/DDBJ databases">
        <authorList>
            <person name="Zhang X.-Y."/>
        </authorList>
    </citation>
    <scope>NUCLEOTIDE SEQUENCE [LARGE SCALE GENOMIC DNA]</scope>
    <source>
        <strain evidence="11 12">C33</strain>
    </source>
</reference>
<keyword evidence="3 9" id="KW-0812">Transmembrane</keyword>
<evidence type="ECO:0000256" key="7">
    <source>
        <dbReference type="ARBA" id="ARBA00023136"/>
    </source>
</evidence>